<dbReference type="GO" id="GO:0000049">
    <property type="term" value="F:tRNA binding"/>
    <property type="evidence" value="ECO:0007669"/>
    <property type="project" value="TreeGrafter"/>
</dbReference>
<dbReference type="PRINTS" id="PR00982">
    <property type="entry name" value="TRNASYNTHLYS"/>
</dbReference>
<gene>
    <name evidence="13" type="ORF">WJX73_009472</name>
</gene>
<evidence type="ECO:0000256" key="8">
    <source>
        <dbReference type="ARBA" id="ARBA00023146"/>
    </source>
</evidence>
<comment type="caution">
    <text evidence="13">The sequence shown here is derived from an EMBL/GenBank/DDBJ whole genome shotgun (WGS) entry which is preliminary data.</text>
</comment>
<dbReference type="InterPro" id="IPR045864">
    <property type="entry name" value="aa-tRNA-synth_II/BPL/LPL"/>
</dbReference>
<dbReference type="EMBL" id="JALJOQ010000081">
    <property type="protein sequence ID" value="KAK9800766.1"/>
    <property type="molecule type" value="Genomic_DNA"/>
</dbReference>
<organism evidence="13 14">
    <name type="scientific">Symbiochloris irregularis</name>
    <dbReference type="NCBI Taxonomy" id="706552"/>
    <lineage>
        <taxon>Eukaryota</taxon>
        <taxon>Viridiplantae</taxon>
        <taxon>Chlorophyta</taxon>
        <taxon>core chlorophytes</taxon>
        <taxon>Trebouxiophyceae</taxon>
        <taxon>Trebouxiales</taxon>
        <taxon>Trebouxiaceae</taxon>
        <taxon>Symbiochloris</taxon>
    </lineage>
</organism>
<dbReference type="InterPro" id="IPR002313">
    <property type="entry name" value="Lys-tRNA-ligase_II"/>
</dbReference>
<evidence type="ECO:0000256" key="2">
    <source>
        <dbReference type="ARBA" id="ARBA00013166"/>
    </source>
</evidence>
<dbReference type="GO" id="GO:0005524">
    <property type="term" value="F:ATP binding"/>
    <property type="evidence" value="ECO:0007669"/>
    <property type="project" value="UniProtKB-KW"/>
</dbReference>
<dbReference type="InterPro" id="IPR018149">
    <property type="entry name" value="Lys-tRNA-synth_II_C"/>
</dbReference>
<evidence type="ECO:0000256" key="3">
    <source>
        <dbReference type="ARBA" id="ARBA00022598"/>
    </source>
</evidence>
<protein>
    <recommendedName>
        <fullName evidence="2 11">Lysine--tRNA ligase</fullName>
        <ecNumber evidence="2 11">6.1.1.6</ecNumber>
    </recommendedName>
    <alternativeName>
        <fullName evidence="9 11">Lysyl-tRNA synthetase</fullName>
    </alternativeName>
</protein>
<evidence type="ECO:0000256" key="4">
    <source>
        <dbReference type="ARBA" id="ARBA00022723"/>
    </source>
</evidence>
<feature type="domain" description="Aminoacyl-transfer RNA synthetases class-II family profile" evidence="12">
    <location>
        <begin position="204"/>
        <end position="377"/>
    </location>
</feature>
<evidence type="ECO:0000256" key="1">
    <source>
        <dbReference type="ARBA" id="ARBA00008226"/>
    </source>
</evidence>
<dbReference type="Gene3D" id="3.30.930.10">
    <property type="entry name" value="Bira Bifunctional Protein, Domain 2"/>
    <property type="match status" value="1"/>
</dbReference>
<dbReference type="Pfam" id="PF01336">
    <property type="entry name" value="tRNA_anti-codon"/>
    <property type="match status" value="1"/>
</dbReference>
<evidence type="ECO:0000259" key="12">
    <source>
        <dbReference type="PROSITE" id="PS50862"/>
    </source>
</evidence>
<dbReference type="PANTHER" id="PTHR42918:SF15">
    <property type="entry name" value="LYSINE--TRNA LIGASE, CHLOROPLASTIC_MITOCHONDRIAL"/>
    <property type="match status" value="1"/>
</dbReference>
<dbReference type="Pfam" id="PF00152">
    <property type="entry name" value="tRNA-synt_2"/>
    <property type="match status" value="1"/>
</dbReference>
<dbReference type="GO" id="GO:0005829">
    <property type="term" value="C:cytosol"/>
    <property type="evidence" value="ECO:0007669"/>
    <property type="project" value="TreeGrafter"/>
</dbReference>
<dbReference type="EC" id="6.1.1.6" evidence="2 11"/>
<accession>A0AAW1P070</accession>
<dbReference type="FunFam" id="2.40.50.140:FF:000024">
    <property type="entry name" value="Lysine--tRNA ligase"/>
    <property type="match status" value="1"/>
</dbReference>
<evidence type="ECO:0000256" key="7">
    <source>
        <dbReference type="ARBA" id="ARBA00022917"/>
    </source>
</evidence>
<evidence type="ECO:0000313" key="14">
    <source>
        <dbReference type="Proteomes" id="UP001465755"/>
    </source>
</evidence>
<evidence type="ECO:0000256" key="10">
    <source>
        <dbReference type="ARBA" id="ARBA00048573"/>
    </source>
</evidence>
<evidence type="ECO:0000313" key="13">
    <source>
        <dbReference type="EMBL" id="KAK9800766.1"/>
    </source>
</evidence>
<dbReference type="GO" id="GO:0006430">
    <property type="term" value="P:lysyl-tRNA aminoacylation"/>
    <property type="evidence" value="ECO:0007669"/>
    <property type="project" value="InterPro"/>
</dbReference>
<evidence type="ECO:0000256" key="5">
    <source>
        <dbReference type="ARBA" id="ARBA00022741"/>
    </source>
</evidence>
<dbReference type="CDD" id="cd04322">
    <property type="entry name" value="LysRS_N"/>
    <property type="match status" value="1"/>
</dbReference>
<dbReference type="GO" id="GO:0046872">
    <property type="term" value="F:metal ion binding"/>
    <property type="evidence" value="ECO:0007669"/>
    <property type="project" value="UniProtKB-KW"/>
</dbReference>
<dbReference type="InterPro" id="IPR044136">
    <property type="entry name" value="Lys-tRNA-ligase_II_N"/>
</dbReference>
<dbReference type="Gene3D" id="2.40.50.140">
    <property type="entry name" value="Nucleic acid-binding proteins"/>
    <property type="match status" value="1"/>
</dbReference>
<evidence type="ECO:0000256" key="11">
    <source>
        <dbReference type="RuleBase" id="RU003748"/>
    </source>
</evidence>
<keyword evidence="7" id="KW-0648">Protein biosynthesis</keyword>
<dbReference type="PROSITE" id="PS50862">
    <property type="entry name" value="AA_TRNA_LIGASE_II"/>
    <property type="match status" value="1"/>
</dbReference>
<dbReference type="GO" id="GO:0004824">
    <property type="term" value="F:lysine-tRNA ligase activity"/>
    <property type="evidence" value="ECO:0007669"/>
    <property type="project" value="UniProtKB-EC"/>
</dbReference>
<keyword evidence="14" id="KW-1185">Reference proteome</keyword>
<comment type="similarity">
    <text evidence="1">Belongs to the class-II aminoacyl-tRNA synthetase family.</text>
</comment>
<dbReference type="InterPro" id="IPR006195">
    <property type="entry name" value="aa-tRNA-synth_II"/>
</dbReference>
<reference evidence="13 14" key="1">
    <citation type="journal article" date="2024" name="Nat. Commun.">
        <title>Phylogenomics reveals the evolutionary origins of lichenization in chlorophyte algae.</title>
        <authorList>
            <person name="Puginier C."/>
            <person name="Libourel C."/>
            <person name="Otte J."/>
            <person name="Skaloud P."/>
            <person name="Haon M."/>
            <person name="Grisel S."/>
            <person name="Petersen M."/>
            <person name="Berrin J.G."/>
            <person name="Delaux P.M."/>
            <person name="Dal Grande F."/>
            <person name="Keller J."/>
        </authorList>
    </citation>
    <scope>NUCLEOTIDE SEQUENCE [LARGE SCALE GENOMIC DNA]</scope>
    <source>
        <strain evidence="13 14">SAG 2036</strain>
    </source>
</reference>
<comment type="catalytic activity">
    <reaction evidence="10 11">
        <text>tRNA(Lys) + L-lysine + ATP = L-lysyl-tRNA(Lys) + AMP + diphosphate</text>
        <dbReference type="Rhea" id="RHEA:20792"/>
        <dbReference type="Rhea" id="RHEA-COMP:9696"/>
        <dbReference type="Rhea" id="RHEA-COMP:9697"/>
        <dbReference type="ChEBI" id="CHEBI:30616"/>
        <dbReference type="ChEBI" id="CHEBI:32551"/>
        <dbReference type="ChEBI" id="CHEBI:33019"/>
        <dbReference type="ChEBI" id="CHEBI:78442"/>
        <dbReference type="ChEBI" id="CHEBI:78529"/>
        <dbReference type="ChEBI" id="CHEBI:456215"/>
        <dbReference type="EC" id="6.1.1.6"/>
    </reaction>
</comment>
<dbReference type="InterPro" id="IPR004365">
    <property type="entry name" value="NA-bd_OB_tRNA"/>
</dbReference>
<dbReference type="Proteomes" id="UP001465755">
    <property type="component" value="Unassembled WGS sequence"/>
</dbReference>
<keyword evidence="4" id="KW-0479">Metal-binding</keyword>
<dbReference type="InterPro" id="IPR012340">
    <property type="entry name" value="NA-bd_OB-fold"/>
</dbReference>
<keyword evidence="3" id="KW-0436">Ligase</keyword>
<dbReference type="InterPro" id="IPR004364">
    <property type="entry name" value="Aa-tRNA-synt_II"/>
</dbReference>
<keyword evidence="6" id="KW-0067">ATP-binding</keyword>
<dbReference type="SUPFAM" id="SSF55681">
    <property type="entry name" value="Class II aaRS and biotin synthetases"/>
    <property type="match status" value="1"/>
</dbReference>
<name>A0AAW1P070_9CHLO</name>
<dbReference type="NCBIfam" id="NF001756">
    <property type="entry name" value="PRK00484.1"/>
    <property type="match status" value="1"/>
</dbReference>
<dbReference type="NCBIfam" id="TIGR00499">
    <property type="entry name" value="lysS_bact"/>
    <property type="match status" value="1"/>
</dbReference>
<sequence>MQTSWRTAHRTICGAVSAPAKKAEELSSTSTESDMRELRKQKAADLRAAGKDPYAYSFSRTHFAADLHKQFEELPAGQAAETDPVSVAGRVRARRVLGKLAFISIEDDSGSIQLYVDKKALDGQEENAFKNMKVVLDMGDIVGATGGIRRTDKGELSVTANSLQILTKSLRPLPEKWHGLSDLEKRYRQRYVDMIVTEGVRDTLRARSTVCSAMRRLLESRGFLEVETPVLEATAGGADARPFVTYHNALSRSFTLRIATELHLKRMVVGGFERVFEIGRIFRNEGVSTRHNPEFTSVELYQAYADYHDMMNLTEELIEACSMAVLGTGDITYQEDSLSLKAPFRRATMHELVQEATGVDLDSFYGDVEAARGAAREAIQKLDLPVGEINDAPTLGHLLNACFEAAVEATLIQPTFVMDYPIEISPLAKKHRSRPGLVERFELFIAGVLLWYLQPQL</sequence>
<evidence type="ECO:0000256" key="6">
    <source>
        <dbReference type="ARBA" id="ARBA00022840"/>
    </source>
</evidence>
<keyword evidence="5" id="KW-0547">Nucleotide-binding</keyword>
<evidence type="ECO:0000256" key="9">
    <source>
        <dbReference type="ARBA" id="ARBA00030563"/>
    </source>
</evidence>
<keyword evidence="8" id="KW-0030">Aminoacyl-tRNA synthetase</keyword>
<dbReference type="SUPFAM" id="SSF50249">
    <property type="entry name" value="Nucleic acid-binding proteins"/>
    <property type="match status" value="1"/>
</dbReference>
<dbReference type="PANTHER" id="PTHR42918">
    <property type="entry name" value="LYSYL-TRNA SYNTHETASE"/>
    <property type="match status" value="1"/>
</dbReference>
<dbReference type="AlphaFoldDB" id="A0AAW1P070"/>
<proteinExistence type="inferred from homology"/>